<accession>A0A158C8U2</accession>
<dbReference type="AlphaFoldDB" id="A0A158C8U2"/>
<dbReference type="EMBL" id="FCOI02000021">
    <property type="protein sequence ID" value="SAK78778.1"/>
    <property type="molecule type" value="Genomic_DNA"/>
</dbReference>
<organism evidence="1 2">
    <name type="scientific">Caballeronia temeraria</name>
    <dbReference type="NCBI Taxonomy" id="1777137"/>
    <lineage>
        <taxon>Bacteria</taxon>
        <taxon>Pseudomonadati</taxon>
        <taxon>Pseudomonadota</taxon>
        <taxon>Betaproteobacteria</taxon>
        <taxon>Burkholderiales</taxon>
        <taxon>Burkholderiaceae</taxon>
        <taxon>Caballeronia</taxon>
    </lineage>
</organism>
<evidence type="ECO:0000313" key="2">
    <source>
        <dbReference type="Proteomes" id="UP000054624"/>
    </source>
</evidence>
<proteinExistence type="predicted"/>
<dbReference type="STRING" id="1777137.AWB76_05252"/>
<sequence length="346" mass="37355">MILCRGAKTLASFVAQKSRGNVLKTVSPTLRPMGDGESKPIVHGPVLTATDSFRFDLVRRNVATFDRSCGWSRSDSLTVDVKTSSDADVRYSISNMGDRPSYGASLLAVAWGIETNEIGFVRMPLADHVPATSPVDPGTPGQLVGQFGLNISDMRFGPAAVPITDLNKLTALYLAVFDPPFDPPDMTVTELFKAAMEGRQYLGDQGIHPCRVSRQLACAIPRQTPAFRVSGNTLYHEVAGYIDFFLTSRGTSASADLLVRPDDQLLFSDIAALELGGSATISRVKVPSGQIEFVLRQDDKVASSADPSHAQIHVTQETTDVISINWNDPAGNDGDFGDFVMTLVHH</sequence>
<keyword evidence="2" id="KW-1185">Reference proteome</keyword>
<name>A0A158C8U2_9BURK</name>
<gene>
    <name evidence="1" type="ORF">AWB76_05252</name>
</gene>
<protein>
    <submittedName>
        <fullName evidence="1">Uncharacterized protein</fullName>
    </submittedName>
</protein>
<dbReference type="Proteomes" id="UP000054624">
    <property type="component" value="Unassembled WGS sequence"/>
</dbReference>
<evidence type="ECO:0000313" key="1">
    <source>
        <dbReference type="EMBL" id="SAK78778.1"/>
    </source>
</evidence>
<reference evidence="2" key="1">
    <citation type="submission" date="2016-01" db="EMBL/GenBank/DDBJ databases">
        <authorList>
            <person name="Peeters Charlotte."/>
        </authorList>
    </citation>
    <scope>NUCLEOTIDE SEQUENCE [LARGE SCALE GENOMIC DNA]</scope>
</reference>